<dbReference type="InterPro" id="IPR013912">
    <property type="entry name" value="Adenylate_cyclase-assoc_CAP_C"/>
</dbReference>
<dbReference type="STRING" id="5722.A2F422"/>
<dbReference type="VEuPathDB" id="TrichDB:TVAGG3_0227380"/>
<dbReference type="FunFam" id="1.25.40.330:FF:000008">
    <property type="entry name" value="Adenylyl cyclase-associated protein"/>
    <property type="match status" value="1"/>
</dbReference>
<dbReference type="OMA" id="KSQQTHK"/>
<organism evidence="3 4">
    <name type="scientific">Trichomonas vaginalis (strain ATCC PRA-98 / G3)</name>
    <dbReference type="NCBI Taxonomy" id="412133"/>
    <lineage>
        <taxon>Eukaryota</taxon>
        <taxon>Metamonada</taxon>
        <taxon>Parabasalia</taxon>
        <taxon>Trichomonadida</taxon>
        <taxon>Trichomonadidae</taxon>
        <taxon>Trichomonas</taxon>
    </lineage>
</organism>
<dbReference type="InterPro" id="IPR001837">
    <property type="entry name" value="Adenylate_cyclase-assoc_CAP"/>
</dbReference>
<dbReference type="InParanoid" id="A2F422"/>
<dbReference type="OrthoDB" id="1601at2759"/>
<dbReference type="PANTHER" id="PTHR10652:SF0">
    <property type="entry name" value="ADENYLYL CYCLASE-ASSOCIATED PROTEIN"/>
    <property type="match status" value="1"/>
</dbReference>
<dbReference type="Gene3D" id="1.25.40.330">
    <property type="entry name" value="Adenylate cyclase-associated CAP, N-terminal domain"/>
    <property type="match status" value="1"/>
</dbReference>
<evidence type="ECO:0000313" key="3">
    <source>
        <dbReference type="EMBL" id="EAY00376.1"/>
    </source>
</evidence>
<keyword evidence="4" id="KW-1185">Reference proteome</keyword>
<dbReference type="SUPFAM" id="SSF101278">
    <property type="entry name" value="N-terminal domain of adenylylcyclase associated protein, CAP"/>
    <property type="match status" value="1"/>
</dbReference>
<protein>
    <recommendedName>
        <fullName evidence="2">C-CAP/cofactor C-like domain-containing protein</fullName>
    </recommendedName>
</protein>
<dbReference type="InterPro" id="IPR006599">
    <property type="entry name" value="CARP_motif"/>
</dbReference>
<dbReference type="GO" id="GO:0007015">
    <property type="term" value="P:actin filament organization"/>
    <property type="evidence" value="ECO:0000318"/>
    <property type="project" value="GO_Central"/>
</dbReference>
<name>A2F422_TRIV3</name>
<evidence type="ECO:0000313" key="4">
    <source>
        <dbReference type="Proteomes" id="UP000001542"/>
    </source>
</evidence>
<gene>
    <name evidence="3" type="ORF">TVAG_407250</name>
</gene>
<dbReference type="InterPro" id="IPR036223">
    <property type="entry name" value="CAP_C_sf"/>
</dbReference>
<dbReference type="SMART" id="SM00673">
    <property type="entry name" value="CARP"/>
    <property type="match status" value="2"/>
</dbReference>
<dbReference type="KEGG" id="tva:4758195"/>
<dbReference type="AlphaFoldDB" id="A2F422"/>
<dbReference type="eggNOG" id="KOG2675">
    <property type="taxonomic scope" value="Eukaryota"/>
</dbReference>
<dbReference type="VEuPathDB" id="TrichDB:TVAG_407250"/>
<dbReference type="SUPFAM" id="SSF69340">
    <property type="entry name" value="C-terminal domain of adenylylcyclase associated protein"/>
    <property type="match status" value="1"/>
</dbReference>
<reference evidence="3" key="2">
    <citation type="journal article" date="2007" name="Science">
        <title>Draft genome sequence of the sexually transmitted pathogen Trichomonas vaginalis.</title>
        <authorList>
            <person name="Carlton J.M."/>
            <person name="Hirt R.P."/>
            <person name="Silva J.C."/>
            <person name="Delcher A.L."/>
            <person name="Schatz M."/>
            <person name="Zhao Q."/>
            <person name="Wortman J.R."/>
            <person name="Bidwell S.L."/>
            <person name="Alsmark U.C.M."/>
            <person name="Besteiro S."/>
            <person name="Sicheritz-Ponten T."/>
            <person name="Noel C.J."/>
            <person name="Dacks J.B."/>
            <person name="Foster P.G."/>
            <person name="Simillion C."/>
            <person name="Van de Peer Y."/>
            <person name="Miranda-Saavedra D."/>
            <person name="Barton G.J."/>
            <person name="Westrop G.D."/>
            <person name="Mueller S."/>
            <person name="Dessi D."/>
            <person name="Fiori P.L."/>
            <person name="Ren Q."/>
            <person name="Paulsen I."/>
            <person name="Zhang H."/>
            <person name="Bastida-Corcuera F.D."/>
            <person name="Simoes-Barbosa A."/>
            <person name="Brown M.T."/>
            <person name="Hayes R.D."/>
            <person name="Mukherjee M."/>
            <person name="Okumura C.Y."/>
            <person name="Schneider R."/>
            <person name="Smith A.J."/>
            <person name="Vanacova S."/>
            <person name="Villalvazo M."/>
            <person name="Haas B.J."/>
            <person name="Pertea M."/>
            <person name="Feldblyum T.V."/>
            <person name="Utterback T.R."/>
            <person name="Shu C.L."/>
            <person name="Osoegawa K."/>
            <person name="de Jong P.J."/>
            <person name="Hrdy I."/>
            <person name="Horvathova L."/>
            <person name="Zubacova Z."/>
            <person name="Dolezal P."/>
            <person name="Malik S.B."/>
            <person name="Logsdon J.M. Jr."/>
            <person name="Henze K."/>
            <person name="Gupta A."/>
            <person name="Wang C.C."/>
            <person name="Dunne R.L."/>
            <person name="Upcroft J.A."/>
            <person name="Upcroft P."/>
            <person name="White O."/>
            <person name="Salzberg S.L."/>
            <person name="Tang P."/>
            <person name="Chiu C.-H."/>
            <person name="Lee Y.-S."/>
            <person name="Embley T.M."/>
            <person name="Coombs G.H."/>
            <person name="Mottram J.C."/>
            <person name="Tachezy J."/>
            <person name="Fraser-Liggett C.M."/>
            <person name="Johnson P.J."/>
        </authorList>
    </citation>
    <scope>NUCLEOTIDE SEQUENCE [LARGE SCALE GENOMIC DNA]</scope>
    <source>
        <strain evidence="3">G3</strain>
    </source>
</reference>
<dbReference type="EMBL" id="DS113604">
    <property type="protein sequence ID" value="EAY00376.1"/>
    <property type="molecule type" value="Genomic_DNA"/>
</dbReference>
<dbReference type="Gene3D" id="2.160.20.70">
    <property type="match status" value="1"/>
</dbReference>
<dbReference type="InterPro" id="IPR016098">
    <property type="entry name" value="CAP/MinC_C"/>
</dbReference>
<proteinExistence type="inferred from homology"/>
<dbReference type="Pfam" id="PF21938">
    <property type="entry name" value="CAP_N"/>
    <property type="match status" value="1"/>
</dbReference>
<dbReference type="GO" id="GO:0003779">
    <property type="term" value="F:actin binding"/>
    <property type="evidence" value="ECO:0000318"/>
    <property type="project" value="GO_Central"/>
</dbReference>
<dbReference type="GO" id="GO:0008179">
    <property type="term" value="F:adenylate cyclase binding"/>
    <property type="evidence" value="ECO:0000318"/>
    <property type="project" value="GO_Central"/>
</dbReference>
<sequence>MDAKLEALVTRLEAVAAKLEKCGVAAPAGDAGEEETEDYPAVTAYDETFNPHLKKMMDAAKAIDPELAEMTQLVLNMFAATRKIILVGCRCAKPDNNAQFEVLNKLSQAGIQWCDKHFKTKHVNNLKAVNEAMTLLTWPQIGASAEDYATEMTGSVMCYTNKLSMQYRGVDEKQMNWVTGFVAACKAIPTYINDYQKGGIKFNARGKKATPEMFALGGAAAAPAAAAPAPAAAPAKPAKPEPAKPAAKAAGLAGKLAGIGPKPVAKEPSVKRVGAQNQVQVEYFTSGQVTEFPKLQHEDIVNIFQCKNCEITIPSKVKALSVLGCERIILSPNDVIGVLELNGLKRSKIYCEGVVKTITCDKCDSLEIYLNEASLKVQLISSQSTGINLEYPDPKDKGNYIEHAVPEQIKVQFNDDAKLEHHVYVHE</sequence>
<dbReference type="InterPro" id="IPR053950">
    <property type="entry name" value="CAP_N"/>
</dbReference>
<dbReference type="FunCoup" id="A2F422">
    <property type="interactions" value="402"/>
</dbReference>
<comment type="similarity">
    <text evidence="1">Belongs to the CAP family.</text>
</comment>
<evidence type="ECO:0000256" key="1">
    <source>
        <dbReference type="ARBA" id="ARBA00007659"/>
    </source>
</evidence>
<dbReference type="GO" id="GO:0019933">
    <property type="term" value="P:cAMP-mediated signaling"/>
    <property type="evidence" value="ECO:0000318"/>
    <property type="project" value="GO_Central"/>
</dbReference>
<evidence type="ECO:0000259" key="2">
    <source>
        <dbReference type="PROSITE" id="PS51329"/>
    </source>
</evidence>
<dbReference type="GO" id="GO:0005737">
    <property type="term" value="C:cytoplasm"/>
    <property type="evidence" value="ECO:0000318"/>
    <property type="project" value="GO_Central"/>
</dbReference>
<reference evidence="3" key="1">
    <citation type="submission" date="2006-10" db="EMBL/GenBank/DDBJ databases">
        <authorList>
            <person name="Amadeo P."/>
            <person name="Zhao Q."/>
            <person name="Wortman J."/>
            <person name="Fraser-Liggett C."/>
            <person name="Carlton J."/>
        </authorList>
    </citation>
    <scope>NUCLEOTIDE SEQUENCE</scope>
    <source>
        <strain evidence="3">G3</strain>
    </source>
</reference>
<accession>A2F422</accession>
<dbReference type="SMR" id="A2F422"/>
<dbReference type="Proteomes" id="UP000001542">
    <property type="component" value="Unassembled WGS sequence"/>
</dbReference>
<dbReference type="RefSeq" id="XP_001313305.1">
    <property type="nucleotide sequence ID" value="XM_001313304.1"/>
</dbReference>
<dbReference type="PROSITE" id="PS51329">
    <property type="entry name" value="C_CAP_COFACTOR_C"/>
    <property type="match status" value="1"/>
</dbReference>
<dbReference type="Pfam" id="PF08603">
    <property type="entry name" value="CAP_C"/>
    <property type="match status" value="1"/>
</dbReference>
<dbReference type="InterPro" id="IPR036222">
    <property type="entry name" value="CAP_N_sf"/>
</dbReference>
<feature type="domain" description="C-CAP/cofactor C-like" evidence="2">
    <location>
        <begin position="268"/>
        <end position="405"/>
    </location>
</feature>
<dbReference type="InterPro" id="IPR017901">
    <property type="entry name" value="C-CAP_CF_C-like"/>
</dbReference>
<dbReference type="PANTHER" id="PTHR10652">
    <property type="entry name" value="ADENYLYL CYCLASE-ASSOCIATED PROTEIN"/>
    <property type="match status" value="1"/>
</dbReference>